<dbReference type="SUPFAM" id="SSF110296">
    <property type="entry name" value="Oligoxyloglucan reducing end-specific cellobiohydrolase"/>
    <property type="match status" value="2"/>
</dbReference>
<dbReference type="InterPro" id="IPR031778">
    <property type="entry name" value="Sortilin_N"/>
</dbReference>
<dbReference type="InterPro" id="IPR031777">
    <property type="entry name" value="Sortilin_C"/>
</dbReference>
<comment type="subcellular location">
    <subcellularLocation>
        <location evidence="1">Membrane</location>
    </subcellularLocation>
</comment>
<sequence>MAKFVSLLVLVGLLFSAYALKNDGRSLSDVTCQSLVPAELSLNATFTYAPVVDLQWVGDDDQTVFAVTSGLTTDKGGLWRSKDGGATFNEWTEKLSVNSSETLKIMNVYAQKSNANNMLILGTGSYMWLSNDKGENFYPVQYPGGAKGAHIRDVRFNPRHDSWLLVHIKRASCRVHDKAHQDCPMDLVLFKDAFDRDGLSTGGMNLSATSNEKIAGFVDFDWGANICPNRSCAELPAIADELILATVYARAEDYDQPWDKDVNFVSSVDFFGSFNTRVPCGNQLEVVGRSVYLAVANSCPNSPDSRPLPNSRSGGITLFTSMDGGNTFLRACLPAALKQEGYELVETHDGRGALVIVDFSVDTGMAMPLYAASVYAAGPHHALFSLSLTNVYVGMMGSTTDFTRLEGLPGIYVANQVVPAPSSDGSAGSTTPTGEMPGPMGDGGYMDYYIDPYYDLSDVVGEPIIETRITYSAGGRWQRIRVYKDNITNLECMGMGMEPWYLHLNGMSPTNRFGLPLPGVYSNPSAPGLVLATGNVASLGLGLDQNSPGLCTWISRDGGVTWADVAVGPYIYEFADWGGVIVMAKYPGQNMYTPAGLADEVLFSVDYGRCWQRVHLSTPIYVDNISIEPDGQQPVVILHGVVPLDKEQKTNFTGAMYFLNVSAITSLPICKSEDQFEKWSPPTPSGTGNRCVLGQHLELTRRKHDVNCFYGKDYKRPGPIGGKKCNCTQQQDTECDYGFLRTNDSCVAIEKSNLPVCPVLDDRVYTVSENGRRIVHGDVCDLVNGITGNTDGKGKAKSSGRTSSRSGGWVAALVIVLVTIFLASGVYAWWRFRATEEQQETMREVAGSVAAKVASAWGFLVDKISSIRFRSRGQGGIVGEEMGYFQPLGDPGYDMEGHGNVFTLK</sequence>
<dbReference type="PANTHER" id="PTHR12106:SF27">
    <property type="entry name" value="SORTILIN-RELATED RECEPTOR"/>
    <property type="match status" value="1"/>
</dbReference>
<dbReference type="GO" id="GO:0006892">
    <property type="term" value="P:post-Golgi vesicle-mediated transport"/>
    <property type="evidence" value="ECO:0007669"/>
    <property type="project" value="TreeGrafter"/>
</dbReference>
<evidence type="ECO:0000256" key="6">
    <source>
        <dbReference type="SAM" id="SignalP"/>
    </source>
</evidence>
<dbReference type="InterPro" id="IPR006581">
    <property type="entry name" value="VPS10"/>
</dbReference>
<feature type="chain" id="PRO_5035237886" description="VPS10 domain-containing protein" evidence="6">
    <location>
        <begin position="20"/>
        <end position="905"/>
    </location>
</feature>
<protein>
    <recommendedName>
        <fullName evidence="7">VPS10 domain-containing protein</fullName>
    </recommendedName>
</protein>
<evidence type="ECO:0000256" key="1">
    <source>
        <dbReference type="ARBA" id="ARBA00004370"/>
    </source>
</evidence>
<dbReference type="PANTHER" id="PTHR12106">
    <property type="entry name" value="SORTILIN RELATED"/>
    <property type="match status" value="1"/>
</dbReference>
<evidence type="ECO:0000256" key="2">
    <source>
        <dbReference type="ARBA" id="ARBA00022737"/>
    </source>
</evidence>
<comment type="caution">
    <text evidence="8">The sequence shown here is derived from an EMBL/GenBank/DDBJ whole genome shotgun (WGS) entry which is preliminary data.</text>
</comment>
<dbReference type="InterPro" id="IPR050310">
    <property type="entry name" value="VPS10-sortilin"/>
</dbReference>
<proteinExistence type="predicted"/>
<keyword evidence="4" id="KW-0325">Glycoprotein</keyword>
<dbReference type="Gene3D" id="2.10.70.80">
    <property type="match status" value="1"/>
</dbReference>
<keyword evidence="9" id="KW-1185">Reference proteome</keyword>
<evidence type="ECO:0000256" key="3">
    <source>
        <dbReference type="ARBA" id="ARBA00023136"/>
    </source>
</evidence>
<feature type="transmembrane region" description="Helical" evidence="5">
    <location>
        <begin position="808"/>
        <end position="830"/>
    </location>
</feature>
<dbReference type="Proteomes" id="UP000747399">
    <property type="component" value="Unassembled WGS sequence"/>
</dbReference>
<keyword evidence="6" id="KW-0732">Signal</keyword>
<name>A0A8J4FD01_9CHLO</name>
<feature type="signal peptide" evidence="6">
    <location>
        <begin position="1"/>
        <end position="19"/>
    </location>
</feature>
<dbReference type="Pfam" id="PF15902">
    <property type="entry name" value="Sortilin-Vps10"/>
    <property type="match status" value="2"/>
</dbReference>
<dbReference type="AlphaFoldDB" id="A0A8J4FD01"/>
<dbReference type="Gene3D" id="2.130.10.10">
    <property type="entry name" value="YVTN repeat-like/Quinoprotein amine dehydrogenase"/>
    <property type="match status" value="1"/>
</dbReference>
<accession>A0A8J4FD01</accession>
<dbReference type="InterPro" id="IPR015943">
    <property type="entry name" value="WD40/YVTN_repeat-like_dom_sf"/>
</dbReference>
<organism evidence="8 9">
    <name type="scientific">Volvox africanus</name>
    <dbReference type="NCBI Taxonomy" id="51714"/>
    <lineage>
        <taxon>Eukaryota</taxon>
        <taxon>Viridiplantae</taxon>
        <taxon>Chlorophyta</taxon>
        <taxon>core chlorophytes</taxon>
        <taxon>Chlorophyceae</taxon>
        <taxon>CS clade</taxon>
        <taxon>Chlamydomonadales</taxon>
        <taxon>Volvocaceae</taxon>
        <taxon>Volvox</taxon>
    </lineage>
</organism>
<dbReference type="GO" id="GO:0016020">
    <property type="term" value="C:membrane"/>
    <property type="evidence" value="ECO:0007669"/>
    <property type="project" value="UniProtKB-SubCell"/>
</dbReference>
<dbReference type="SMART" id="SM00602">
    <property type="entry name" value="VPS10"/>
    <property type="match status" value="1"/>
</dbReference>
<evidence type="ECO:0000313" key="8">
    <source>
        <dbReference type="EMBL" id="GIL66845.1"/>
    </source>
</evidence>
<dbReference type="EMBL" id="BNCO01000091">
    <property type="protein sequence ID" value="GIL66845.1"/>
    <property type="molecule type" value="Genomic_DNA"/>
</dbReference>
<evidence type="ECO:0000313" key="9">
    <source>
        <dbReference type="Proteomes" id="UP000747399"/>
    </source>
</evidence>
<keyword evidence="5" id="KW-1133">Transmembrane helix</keyword>
<dbReference type="GO" id="GO:0005794">
    <property type="term" value="C:Golgi apparatus"/>
    <property type="evidence" value="ECO:0007669"/>
    <property type="project" value="TreeGrafter"/>
</dbReference>
<gene>
    <name evidence="8" type="ORF">Vafri_20238</name>
</gene>
<evidence type="ECO:0000256" key="5">
    <source>
        <dbReference type="SAM" id="Phobius"/>
    </source>
</evidence>
<evidence type="ECO:0000256" key="4">
    <source>
        <dbReference type="ARBA" id="ARBA00023180"/>
    </source>
</evidence>
<keyword evidence="3 5" id="KW-0472">Membrane</keyword>
<evidence type="ECO:0000259" key="7">
    <source>
        <dbReference type="SMART" id="SM00602"/>
    </source>
</evidence>
<keyword evidence="5" id="KW-0812">Transmembrane</keyword>
<feature type="domain" description="VPS10" evidence="7">
    <location>
        <begin position="67"/>
        <end position="797"/>
    </location>
</feature>
<reference evidence="8" key="1">
    <citation type="journal article" date="2021" name="Proc. Natl. Acad. Sci. U.S.A.">
        <title>Three genomes in the algal genus Volvox reveal the fate of a haploid sex-determining region after a transition to homothallism.</title>
        <authorList>
            <person name="Yamamoto K."/>
            <person name="Hamaji T."/>
            <person name="Kawai-Toyooka H."/>
            <person name="Matsuzaki R."/>
            <person name="Takahashi F."/>
            <person name="Nishimura Y."/>
            <person name="Kawachi M."/>
            <person name="Noguchi H."/>
            <person name="Minakuchi Y."/>
            <person name="Umen J.G."/>
            <person name="Toyoda A."/>
            <person name="Nozaki H."/>
        </authorList>
    </citation>
    <scope>NUCLEOTIDE SEQUENCE</scope>
    <source>
        <strain evidence="8">NIES-3780</strain>
    </source>
</reference>
<dbReference type="Pfam" id="PF15901">
    <property type="entry name" value="Sortilin_C"/>
    <property type="match status" value="1"/>
</dbReference>
<keyword evidence="2" id="KW-0677">Repeat</keyword>